<protein>
    <submittedName>
        <fullName evidence="3">Uncharacterized protein LOC102803415</fullName>
    </submittedName>
</protein>
<organism evidence="2 3">
    <name type="scientific">Saccoglossus kowalevskii</name>
    <name type="common">Acorn worm</name>
    <dbReference type="NCBI Taxonomy" id="10224"/>
    <lineage>
        <taxon>Eukaryota</taxon>
        <taxon>Metazoa</taxon>
        <taxon>Hemichordata</taxon>
        <taxon>Enteropneusta</taxon>
        <taxon>Harrimaniidae</taxon>
        <taxon>Saccoglossus</taxon>
    </lineage>
</organism>
<keyword evidence="2" id="KW-1185">Reference proteome</keyword>
<dbReference type="RefSeq" id="XP_006818644.1">
    <property type="nucleotide sequence ID" value="XM_006818581.1"/>
</dbReference>
<evidence type="ECO:0000256" key="1">
    <source>
        <dbReference type="SAM" id="SignalP"/>
    </source>
</evidence>
<name>A0ABM0MF53_SACKO</name>
<keyword evidence="1" id="KW-0732">Signal</keyword>
<evidence type="ECO:0000313" key="3">
    <source>
        <dbReference type="RefSeq" id="XP_006818644.1"/>
    </source>
</evidence>
<evidence type="ECO:0000313" key="2">
    <source>
        <dbReference type="Proteomes" id="UP000694865"/>
    </source>
</evidence>
<sequence length="174" mass="20387">MIFTYLLFLLVPMLWLETTVADYHDVCYDYCGGTCRAHRCNVGEVAAEDHYYNNYDASCSHYCGEGRVCCVEDYDICKYYCDGTCRAGHCNDGEMSTGDNDYSFYYYHYYFYYDIHCHNYCRKTGRVCCIEDYDMCAHYCGGTCRAHKCNRDEREDDYCADYCGLKDRVCCVPD</sequence>
<accession>A0ABM0MF53</accession>
<gene>
    <name evidence="3" type="primary">LOC102803415</name>
</gene>
<feature type="signal peptide" evidence="1">
    <location>
        <begin position="1"/>
        <end position="21"/>
    </location>
</feature>
<dbReference type="GeneID" id="102803415"/>
<proteinExistence type="predicted"/>
<dbReference type="Proteomes" id="UP000694865">
    <property type="component" value="Unplaced"/>
</dbReference>
<feature type="chain" id="PRO_5045315256" evidence="1">
    <location>
        <begin position="22"/>
        <end position="174"/>
    </location>
</feature>
<reference evidence="3" key="1">
    <citation type="submission" date="2025-08" db="UniProtKB">
        <authorList>
            <consortium name="RefSeq"/>
        </authorList>
    </citation>
    <scope>IDENTIFICATION</scope>
    <source>
        <tissue evidence="3">Testes</tissue>
    </source>
</reference>